<keyword evidence="2" id="KW-1185">Reference proteome</keyword>
<name>A0ACD4B7J1_MICMQ</name>
<accession>A0ACD4B7J1</accession>
<evidence type="ECO:0000313" key="1">
    <source>
        <dbReference type="EMBL" id="UTT53745.1"/>
    </source>
</evidence>
<organism evidence="1 2">
    <name type="scientific">Microbacterium maritypicum</name>
    <name type="common">Microbacterium liquefaciens</name>
    <dbReference type="NCBI Taxonomy" id="33918"/>
    <lineage>
        <taxon>Bacteria</taxon>
        <taxon>Bacillati</taxon>
        <taxon>Actinomycetota</taxon>
        <taxon>Actinomycetes</taxon>
        <taxon>Micrococcales</taxon>
        <taxon>Microbacteriaceae</taxon>
        <taxon>Microbacterium</taxon>
    </lineage>
</organism>
<dbReference type="EMBL" id="CP101471">
    <property type="protein sequence ID" value="UTT53745.1"/>
    <property type="molecule type" value="Genomic_DNA"/>
</dbReference>
<evidence type="ECO:0000313" key="2">
    <source>
        <dbReference type="Proteomes" id="UP001060245"/>
    </source>
</evidence>
<sequence length="98" mass="11364">MHRPFPTRKTLGTRYNLRPATVLVEAQRLQPGDVIVIETECPVVVSRMRREHGHVEVMGRYVWQADHDPHWHVGTFPYAQRIARALPGEFRTPARPTD</sequence>
<dbReference type="Proteomes" id="UP001060245">
    <property type="component" value="Chromosome"/>
</dbReference>
<proteinExistence type="predicted"/>
<protein>
    <submittedName>
        <fullName evidence="1">Uncharacterized protein</fullName>
    </submittedName>
</protein>
<gene>
    <name evidence="1" type="ORF">NMQ05_03970</name>
</gene>
<reference evidence="1" key="1">
    <citation type="submission" date="2022-07" db="EMBL/GenBank/DDBJ databases">
        <title>Complete genome of DND4.</title>
        <authorList>
            <person name="Cao G."/>
        </authorList>
    </citation>
    <scope>NUCLEOTIDE SEQUENCE</scope>
    <source>
        <strain evidence="1">DND4</strain>
    </source>
</reference>